<evidence type="ECO:0000313" key="1">
    <source>
        <dbReference type="EMBL" id="SVB69267.1"/>
    </source>
</evidence>
<protein>
    <submittedName>
        <fullName evidence="1">Uncharacterized protein</fullName>
    </submittedName>
</protein>
<proteinExistence type="predicted"/>
<dbReference type="AlphaFoldDB" id="A0A382G3Z1"/>
<sequence length="33" mass="3559">MHENVGGQVGEIWVSQHHEIIPPYCAAEALVGS</sequence>
<organism evidence="1">
    <name type="scientific">marine metagenome</name>
    <dbReference type="NCBI Taxonomy" id="408172"/>
    <lineage>
        <taxon>unclassified sequences</taxon>
        <taxon>metagenomes</taxon>
        <taxon>ecological metagenomes</taxon>
    </lineage>
</organism>
<gene>
    <name evidence="1" type="ORF">METZ01_LOCUS222121</name>
</gene>
<name>A0A382G3Z1_9ZZZZ</name>
<accession>A0A382G3Z1</accession>
<reference evidence="1" key="1">
    <citation type="submission" date="2018-05" db="EMBL/GenBank/DDBJ databases">
        <authorList>
            <person name="Lanie J.A."/>
            <person name="Ng W.-L."/>
            <person name="Kazmierczak K.M."/>
            <person name="Andrzejewski T.M."/>
            <person name="Davidsen T.M."/>
            <person name="Wayne K.J."/>
            <person name="Tettelin H."/>
            <person name="Glass J.I."/>
            <person name="Rusch D."/>
            <person name="Podicherti R."/>
            <person name="Tsui H.-C.T."/>
            <person name="Winkler M.E."/>
        </authorList>
    </citation>
    <scope>NUCLEOTIDE SEQUENCE</scope>
</reference>
<dbReference type="EMBL" id="UINC01053125">
    <property type="protein sequence ID" value="SVB69267.1"/>
    <property type="molecule type" value="Genomic_DNA"/>
</dbReference>